<comment type="caution">
    <text evidence="1">The sequence shown here is derived from an EMBL/GenBank/DDBJ whole genome shotgun (WGS) entry which is preliminary data.</text>
</comment>
<proteinExistence type="predicted"/>
<organism evidence="1 2">
    <name type="scientific">Ataeniobius toweri</name>
    <dbReference type="NCBI Taxonomy" id="208326"/>
    <lineage>
        <taxon>Eukaryota</taxon>
        <taxon>Metazoa</taxon>
        <taxon>Chordata</taxon>
        <taxon>Craniata</taxon>
        <taxon>Vertebrata</taxon>
        <taxon>Euteleostomi</taxon>
        <taxon>Actinopterygii</taxon>
        <taxon>Neopterygii</taxon>
        <taxon>Teleostei</taxon>
        <taxon>Neoteleostei</taxon>
        <taxon>Acanthomorphata</taxon>
        <taxon>Ovalentaria</taxon>
        <taxon>Atherinomorphae</taxon>
        <taxon>Cyprinodontiformes</taxon>
        <taxon>Goodeidae</taxon>
        <taxon>Ataeniobius</taxon>
    </lineage>
</organism>
<evidence type="ECO:0000313" key="2">
    <source>
        <dbReference type="Proteomes" id="UP001345963"/>
    </source>
</evidence>
<accession>A0ABU7AIE0</accession>
<gene>
    <name evidence="1" type="ORF">ATANTOWER_029800</name>
</gene>
<evidence type="ECO:0000313" key="1">
    <source>
        <dbReference type="EMBL" id="MED6237635.1"/>
    </source>
</evidence>
<sequence>MIRKEKGSLSPPNLCVYYLAAQLKTVIQWCENTCEAKWKEMENICGTISIQALIGEQKLATACERNLNRLASFTLMTWFEMVRELKLSNQIQILSWLLLTLTLPPTSWTQLLKFGYIKE</sequence>
<dbReference type="EMBL" id="JAHUTI010017647">
    <property type="protein sequence ID" value="MED6237635.1"/>
    <property type="molecule type" value="Genomic_DNA"/>
</dbReference>
<protein>
    <submittedName>
        <fullName evidence="1">Uncharacterized protein</fullName>
    </submittedName>
</protein>
<dbReference type="Proteomes" id="UP001345963">
    <property type="component" value="Unassembled WGS sequence"/>
</dbReference>
<keyword evidence="2" id="KW-1185">Reference proteome</keyword>
<name>A0ABU7AIE0_9TELE</name>
<reference evidence="1 2" key="1">
    <citation type="submission" date="2021-07" db="EMBL/GenBank/DDBJ databases">
        <authorList>
            <person name="Palmer J.M."/>
        </authorList>
    </citation>
    <scope>NUCLEOTIDE SEQUENCE [LARGE SCALE GENOMIC DNA]</scope>
    <source>
        <strain evidence="1 2">AT_MEX2019</strain>
        <tissue evidence="1">Muscle</tissue>
    </source>
</reference>